<evidence type="ECO:0000256" key="2">
    <source>
        <dbReference type="ARBA" id="ARBA00022729"/>
    </source>
</evidence>
<dbReference type="PANTHER" id="PTHR35841">
    <property type="entry name" value="PHOSPHONATES-BINDING PERIPLASMIC PROTEIN"/>
    <property type="match status" value="1"/>
</dbReference>
<feature type="chain" id="PRO_5038645464" evidence="3">
    <location>
        <begin position="26"/>
        <end position="295"/>
    </location>
</feature>
<dbReference type="InterPro" id="IPR005770">
    <property type="entry name" value="PhnD"/>
</dbReference>
<evidence type="ECO:0000256" key="3">
    <source>
        <dbReference type="SAM" id="SignalP"/>
    </source>
</evidence>
<dbReference type="GO" id="GO:0043190">
    <property type="term" value="C:ATP-binding cassette (ABC) transporter complex"/>
    <property type="evidence" value="ECO:0007669"/>
    <property type="project" value="InterPro"/>
</dbReference>
<evidence type="ECO:0000256" key="1">
    <source>
        <dbReference type="ARBA" id="ARBA00007162"/>
    </source>
</evidence>
<dbReference type="NCBIfam" id="TIGR01098">
    <property type="entry name" value="3A0109s03R"/>
    <property type="match status" value="1"/>
</dbReference>
<dbReference type="Pfam" id="PF12974">
    <property type="entry name" value="Phosphonate-bd"/>
    <property type="match status" value="1"/>
</dbReference>
<evidence type="ECO:0000313" key="5">
    <source>
        <dbReference type="Proteomes" id="UP000309676"/>
    </source>
</evidence>
<comment type="caution">
    <text evidence="4">The sequence shown here is derived from an EMBL/GenBank/DDBJ whole genome shotgun (WGS) entry which is preliminary data.</text>
</comment>
<feature type="signal peptide" evidence="3">
    <location>
        <begin position="1"/>
        <end position="25"/>
    </location>
</feature>
<dbReference type="SUPFAM" id="SSF53850">
    <property type="entry name" value="Periplasmic binding protein-like II"/>
    <property type="match status" value="1"/>
</dbReference>
<dbReference type="RefSeq" id="WP_138193195.1">
    <property type="nucleotide sequence ID" value="NZ_VCIW01000003.1"/>
</dbReference>
<dbReference type="AlphaFoldDB" id="A0A5R9GHS5"/>
<keyword evidence="5" id="KW-1185">Reference proteome</keyword>
<dbReference type="OrthoDB" id="9776786at2"/>
<dbReference type="PANTHER" id="PTHR35841:SF1">
    <property type="entry name" value="PHOSPHONATES-BINDING PERIPLASMIC PROTEIN"/>
    <property type="match status" value="1"/>
</dbReference>
<accession>A0A5R9GHS5</accession>
<dbReference type="Gene3D" id="3.40.190.10">
    <property type="entry name" value="Periplasmic binding protein-like II"/>
    <property type="match status" value="2"/>
</dbReference>
<name>A0A5R9GHS5_9BACL</name>
<keyword evidence="2 3" id="KW-0732">Signal</keyword>
<organism evidence="4 5">
    <name type="scientific">Paenibacillus antri</name>
    <dbReference type="NCBI Taxonomy" id="2582848"/>
    <lineage>
        <taxon>Bacteria</taxon>
        <taxon>Bacillati</taxon>
        <taxon>Bacillota</taxon>
        <taxon>Bacilli</taxon>
        <taxon>Bacillales</taxon>
        <taxon>Paenibacillaceae</taxon>
        <taxon>Paenibacillus</taxon>
    </lineage>
</organism>
<dbReference type="PROSITE" id="PS51257">
    <property type="entry name" value="PROKAR_LIPOPROTEIN"/>
    <property type="match status" value="1"/>
</dbReference>
<evidence type="ECO:0000313" key="4">
    <source>
        <dbReference type="EMBL" id="TLS52954.1"/>
    </source>
</evidence>
<reference evidence="4 5" key="1">
    <citation type="submission" date="2019-05" db="EMBL/GenBank/DDBJ databases">
        <authorList>
            <person name="Narsing Rao M.P."/>
            <person name="Li W.J."/>
        </authorList>
    </citation>
    <scope>NUCLEOTIDE SEQUENCE [LARGE SCALE GENOMIC DNA]</scope>
    <source>
        <strain evidence="4 5">SYSU_K30003</strain>
    </source>
</reference>
<comment type="similarity">
    <text evidence="1">Belongs to the phosphate/phosphite/phosphonate binding protein family.</text>
</comment>
<proteinExistence type="inferred from homology"/>
<dbReference type="EMBL" id="VCIW01000003">
    <property type="protein sequence ID" value="TLS52954.1"/>
    <property type="molecule type" value="Genomic_DNA"/>
</dbReference>
<dbReference type="Proteomes" id="UP000309676">
    <property type="component" value="Unassembled WGS sequence"/>
</dbReference>
<dbReference type="GO" id="GO:0055085">
    <property type="term" value="P:transmembrane transport"/>
    <property type="evidence" value="ECO:0007669"/>
    <property type="project" value="InterPro"/>
</dbReference>
<sequence>MKFSKTALLALLSIILALTALTGCAGSGAKADEPFKIAVIPVQTEGQLGEAMKKLQTILSDALDREVEISDYPDYNGVVEAMNFGHVDMAFFGPLTYVVAHHKSGAEAIVVQLVKGKPLYYSYIITHKDNPWNSLDELFADPGAVSFAFGDPSSTSGSLVPGVELKARGVLVSETESKLKEVRYTGSHDITAIAVQNKDVDAGAIDSAIYDNLVEQGTIDGNQFKVIWQSEELYQYPWAVKKGMDAELIKKLQDTFVSITDESILSGFGISGFAPTSNEDYESIRVVAEKEGRLE</sequence>
<protein>
    <submittedName>
        <fullName evidence="4">Phosphate/phosphite/phosphonate ABC transporter substrate-binding protein</fullName>
    </submittedName>
</protein>
<gene>
    <name evidence="4" type="primary">phnD</name>
    <name evidence="4" type="ORF">FE782_06170</name>
</gene>